<feature type="compositionally biased region" description="Basic and acidic residues" evidence="1">
    <location>
        <begin position="110"/>
        <end position="128"/>
    </location>
</feature>
<feature type="domain" description="DUF7602" evidence="3">
    <location>
        <begin position="228"/>
        <end position="314"/>
    </location>
</feature>
<proteinExistence type="predicted"/>
<name>A0A1B1E630_9APIC</name>
<dbReference type="AlphaFoldDB" id="A0A1B1E630"/>
<dbReference type="KEGG" id="pcot:PCOAH_00048300"/>
<feature type="domain" description="OST-HTH associated" evidence="2">
    <location>
        <begin position="492"/>
        <end position="550"/>
    </location>
</feature>
<dbReference type="Proteomes" id="UP000092716">
    <property type="component" value="Chromosome 13"/>
</dbReference>
<accession>A0A1B1E630</accession>
<dbReference type="InterPro" id="IPR025677">
    <property type="entry name" value="OST-HTH-assoc_dom"/>
</dbReference>
<protein>
    <submittedName>
        <fullName evidence="4">Uncharacterized protein</fullName>
    </submittedName>
</protein>
<dbReference type="Pfam" id="PF14418">
    <property type="entry name" value="OHA"/>
    <property type="match status" value="1"/>
</dbReference>
<organism evidence="4 5">
    <name type="scientific">Plasmodium coatneyi</name>
    <dbReference type="NCBI Taxonomy" id="208452"/>
    <lineage>
        <taxon>Eukaryota</taxon>
        <taxon>Sar</taxon>
        <taxon>Alveolata</taxon>
        <taxon>Apicomplexa</taxon>
        <taxon>Aconoidasida</taxon>
        <taxon>Haemosporida</taxon>
        <taxon>Plasmodiidae</taxon>
        <taxon>Plasmodium</taxon>
    </lineage>
</organism>
<keyword evidence="5" id="KW-1185">Reference proteome</keyword>
<dbReference type="InterPro" id="IPR056022">
    <property type="entry name" value="DUF7602"/>
</dbReference>
<dbReference type="GeneID" id="30911561"/>
<dbReference type="OrthoDB" id="382692at2759"/>
<gene>
    <name evidence="4" type="ORF">PCOAH_00048300</name>
</gene>
<evidence type="ECO:0000259" key="2">
    <source>
        <dbReference type="Pfam" id="PF14418"/>
    </source>
</evidence>
<dbReference type="Pfam" id="PF24549">
    <property type="entry name" value="DUF7602"/>
    <property type="match status" value="1"/>
</dbReference>
<feature type="region of interest" description="Disordered" evidence="1">
    <location>
        <begin position="110"/>
        <end position="219"/>
    </location>
</feature>
<dbReference type="EMBL" id="CP016251">
    <property type="protein sequence ID" value="ANQ10443.1"/>
    <property type="molecule type" value="Genomic_DNA"/>
</dbReference>
<dbReference type="RefSeq" id="XP_019917138.1">
    <property type="nucleotide sequence ID" value="XM_020061613.1"/>
</dbReference>
<reference evidence="5" key="1">
    <citation type="submission" date="2016-06" db="EMBL/GenBank/DDBJ databases">
        <title>First high quality genome sequence of Plasmodium coatneyi using continuous long reads from single molecule, real-time sequencing.</title>
        <authorList>
            <person name="Chien J.-T."/>
            <person name="Pakala S.B."/>
            <person name="Geraldo J.A."/>
            <person name="Lapp S.A."/>
            <person name="Barnwell J.W."/>
            <person name="Kissinger J.C."/>
            <person name="Galinski M.R."/>
            <person name="Humphrey J.C."/>
        </authorList>
    </citation>
    <scope>NUCLEOTIDE SEQUENCE [LARGE SCALE GENOMIC DNA]</scope>
    <source>
        <strain evidence="5">Hackeri</strain>
    </source>
</reference>
<evidence type="ECO:0000313" key="5">
    <source>
        <dbReference type="Proteomes" id="UP000092716"/>
    </source>
</evidence>
<dbReference type="VEuPathDB" id="PlasmoDB:PCOAH_00048300"/>
<evidence type="ECO:0000313" key="4">
    <source>
        <dbReference type="EMBL" id="ANQ10443.1"/>
    </source>
</evidence>
<evidence type="ECO:0000259" key="3">
    <source>
        <dbReference type="Pfam" id="PF24549"/>
    </source>
</evidence>
<feature type="compositionally biased region" description="Basic and acidic residues" evidence="1">
    <location>
        <begin position="161"/>
        <end position="189"/>
    </location>
</feature>
<feature type="region of interest" description="Disordered" evidence="1">
    <location>
        <begin position="453"/>
        <end position="473"/>
    </location>
</feature>
<evidence type="ECO:0000256" key="1">
    <source>
        <dbReference type="SAM" id="MobiDB-lite"/>
    </source>
</evidence>
<sequence length="743" mass="84349">MEYARNNRRRKKNLSCSDVSYYLRGKGPHRNCKESKPVELSDQNVPYGGVLHSHNGVLRGGQNMGHYNRRTNNTYNYCRGDGAKENVGEVTYVFYEPLRYPAFKMADRHNEGDAAKKNPCDKSEEDKVVPPVGGQSGGSCEESEEMSMNSTNVTRVGKTKKAGECNSRDEKKQRSRDHVDVKGDRHSGDETAQEARMSAPSSTKQCDLSPPRGTREKKNFFIPVTPPTVHRHPSQITNEVKFILHMTILTLYRDQIKPSYKKIKQRLGSFHQNEELKNNFLEIFLSLQNEYLVVKSKRNNIFVLLRETPKWFSGWIKTRSFANPYPEKFWRKFARHLLHACRAGPSSPQGYFTVQFAKQLCREGHLFFQSSDALEGVITLLGQPSDSYDTSTHGATTPCSLLHDEPAGSYRELFTFNLLHECFSYFSHLNDSAVRLVDSSLVSLYQSILSDDGNRVMSSRGRSGEEESIHSSRSHSLCNDPLVVADPPWELNSDIYKAADGLKKRGLPFLKDYSVGKIAHIVQLGLYSGLLHEEGQTIKPACCCRGVAASVWGDPPREEPPGGGNPKRGMCDRVPLVPTAEDAKVKIDQLLKGSRGKIIFFCSLKDQFFKKFEEVLSPVHFGCRSLVEFLFFQCQEVCKLFLLNGNIILVHPSCDEQSLMDMLRQEEEENVDMDVDENIIEQFDYTEYVSSVTYPQKSSQNQQGSLQICSTVKDLLGNRKKDNFFITFSFWKYVMERGKAPTR</sequence>